<dbReference type="AlphaFoldDB" id="A0AAW3J270"/>
<dbReference type="NCBIfam" id="TIGR01901">
    <property type="entry name" value="adhes_NPXG"/>
    <property type="match status" value="1"/>
</dbReference>
<gene>
    <name evidence="2" type="ORF">HPU229336_07570</name>
</gene>
<dbReference type="Gene3D" id="2.160.20.10">
    <property type="entry name" value="Single-stranded right-handed beta-helix, Pectin lyase-like"/>
    <property type="match status" value="1"/>
</dbReference>
<feature type="domain" description="Filamentous haemagglutinin FhaB/tRNA nuclease CdiA-like TPS" evidence="1">
    <location>
        <begin position="14"/>
        <end position="126"/>
    </location>
</feature>
<sequence>GISIIASVLLSQNLAALPAGGKFIHGSGSISKNNGVMNITGNNKNHVIAWGGGFNINNGERVNFNGSDKAFLNLDYSNKASKILGTLNGGGNNIYLVNPSGVLIGKGVNVNANQFVASTASLDTALTQFVDAAKQNGDQNAINFSPVYNRNNLKGSIVNMGTIKANHIILVGQAVRNLASQNENDINGTRGTFDTGSLKIIGQSIFLDVDGVTNKNNIEVVATNPIDGQTNPDIKIQMTMNTFATKGHTDDWIAKKYSATGETFSDGSYYFYNIITIGSVEGWNNFANAWNNNGSNSGLGITRQIEEFKLISDLKFNGTDFVSVGKPNNSGFNKIFNGNGYTMSNITLNDGDASNNGGTIIAGVFNKVGGGTIKNLTIDGVTANISRNDILHLGGFAGQINGGNINNVTVNNINLNGTISNHGYVGGFAGVINGGNISNVALNNINKLYLYSDQYTGSNMNMGGFAGRITNGTINNAILNKIGTLQTAVVTQFGSNSNTAIGGFTTELGASNINNVFLYFTQDSKFMPAAALRDNKDSRLKVSTFYHSMTGNNTFNGTINVVYNTHITDPKGFGKVEDPGYNLDPATQRIYYTAKGMIDGTKQVADADRSKYNGKVNFKSYMNTANDQFFKNTVGNRQGLKVASNYNYSWVTSVKNSNVFGEYHHNTSSDYTTLINTYLPQIIDDILEANYGVTIEN</sequence>
<dbReference type="SMART" id="SM00912">
    <property type="entry name" value="Haemagg_act"/>
    <property type="match status" value="1"/>
</dbReference>
<dbReference type="RefSeq" id="WP_166648756.1">
    <property type="nucleotide sequence ID" value="NZ_JNUR01000051.1"/>
</dbReference>
<dbReference type="Proteomes" id="UP000037800">
    <property type="component" value="Unassembled WGS sequence"/>
</dbReference>
<protein>
    <recommendedName>
        <fullName evidence="1">Filamentous haemagglutinin FhaB/tRNA nuclease CdiA-like TPS domain-containing protein</fullName>
    </recommendedName>
</protein>
<comment type="caution">
    <text evidence="2">The sequence shown here is derived from an EMBL/GenBank/DDBJ whole genome shotgun (WGS) entry which is preliminary data.</text>
</comment>
<name>A0AAW3J270_9HELI</name>
<feature type="non-terminal residue" evidence="2">
    <location>
        <position position="697"/>
    </location>
</feature>
<feature type="non-terminal residue" evidence="2">
    <location>
        <position position="1"/>
    </location>
</feature>
<proteinExistence type="predicted"/>
<evidence type="ECO:0000313" key="2">
    <source>
        <dbReference type="EMBL" id="KPH49664.1"/>
    </source>
</evidence>
<accession>A0AAW3J270</accession>
<reference evidence="2 3" key="1">
    <citation type="submission" date="2014-06" db="EMBL/GenBank/DDBJ databases">
        <title>Helicobacter pullorum isolates in fresh chicken meat - phenotypic and genotypic features.</title>
        <authorList>
            <person name="Borges V."/>
            <person name="Santos A."/>
            <person name="Correia C.B."/>
            <person name="Saraiva M."/>
            <person name="Menard A."/>
            <person name="Vieira L."/>
            <person name="Sampaio D.A."/>
            <person name="Gomes J.P."/>
            <person name="Oleastro M."/>
        </authorList>
    </citation>
    <scope>NUCLEOTIDE SEQUENCE [LARGE SCALE GENOMIC DNA]</scope>
    <source>
        <strain evidence="2 3">229336/12</strain>
    </source>
</reference>
<evidence type="ECO:0000313" key="3">
    <source>
        <dbReference type="Proteomes" id="UP000037800"/>
    </source>
</evidence>
<dbReference type="InterPro" id="IPR008638">
    <property type="entry name" value="FhaB/CdiA-like_TPS"/>
</dbReference>
<organism evidence="2 3">
    <name type="scientific">Helicobacter pullorum</name>
    <dbReference type="NCBI Taxonomy" id="35818"/>
    <lineage>
        <taxon>Bacteria</taxon>
        <taxon>Pseudomonadati</taxon>
        <taxon>Campylobacterota</taxon>
        <taxon>Epsilonproteobacteria</taxon>
        <taxon>Campylobacterales</taxon>
        <taxon>Helicobacteraceae</taxon>
        <taxon>Helicobacter</taxon>
    </lineage>
</organism>
<dbReference type="InterPro" id="IPR012334">
    <property type="entry name" value="Pectin_lyas_fold"/>
</dbReference>
<dbReference type="Gene3D" id="2.160.20.110">
    <property type="match status" value="1"/>
</dbReference>
<evidence type="ECO:0000259" key="1">
    <source>
        <dbReference type="SMART" id="SM00912"/>
    </source>
</evidence>
<dbReference type="EMBL" id="JNUR01000051">
    <property type="protein sequence ID" value="KPH49664.1"/>
    <property type="molecule type" value="Genomic_DNA"/>
</dbReference>